<dbReference type="STRING" id="1796606.A2G96_22140"/>
<dbReference type="SUPFAM" id="SSF54292">
    <property type="entry name" value="2Fe-2S ferredoxin-like"/>
    <property type="match status" value="1"/>
</dbReference>
<dbReference type="PANTHER" id="PTHR11921:SF29">
    <property type="entry name" value="SUCCINATE DEHYDROGENASE [UBIQUINONE] IRON-SULFUR SUBUNIT, MITOCHONDRIAL"/>
    <property type="match status" value="1"/>
</dbReference>
<evidence type="ECO:0000256" key="5">
    <source>
        <dbReference type="ARBA" id="ARBA00022485"/>
    </source>
</evidence>
<dbReference type="InterPro" id="IPR009051">
    <property type="entry name" value="Helical_ferredxn"/>
</dbReference>
<evidence type="ECO:0000256" key="3">
    <source>
        <dbReference type="ARBA" id="ARBA00012792"/>
    </source>
</evidence>
<sequence length="244" mass="26811">MEATTATKRTLTVRIARGTDESSLTTYQVPWRENQTVLDVVTEVQRHMDPTLSYRFACRVGVCGSCAMTVNGRPRWTCRTHVSRVEEDGVIVIEPLRNMPRIKDLVVDMSEFFDKWKKAGNTFVGTATRNDPPAAVSPVSRKRKMADAAIECINCGVCYAACDVVSWDKEYLGPAALNRAWTLFNDERHADPKGVLKQATSGSGCHSCHTQGNCMTHCPVSLSPTGSIAGLKKNALLQFLKGGD</sequence>
<comment type="catalytic activity">
    <reaction evidence="11">
        <text>a quinone + succinate = fumarate + a quinol</text>
        <dbReference type="Rhea" id="RHEA:40523"/>
        <dbReference type="ChEBI" id="CHEBI:24646"/>
        <dbReference type="ChEBI" id="CHEBI:29806"/>
        <dbReference type="ChEBI" id="CHEBI:30031"/>
        <dbReference type="ChEBI" id="CHEBI:132124"/>
        <dbReference type="EC" id="1.3.5.1"/>
    </reaction>
</comment>
<dbReference type="Proteomes" id="UP000075238">
    <property type="component" value="Chromosome 2"/>
</dbReference>
<evidence type="ECO:0000259" key="13">
    <source>
        <dbReference type="PROSITE" id="PS51379"/>
    </source>
</evidence>
<dbReference type="Pfam" id="PF13534">
    <property type="entry name" value="Fer4_17"/>
    <property type="match status" value="1"/>
</dbReference>
<keyword evidence="8" id="KW-0560">Oxidoreductase</keyword>
<feature type="domain" description="4Fe-4S ferredoxin-type" evidence="13">
    <location>
        <begin position="142"/>
        <end position="170"/>
    </location>
</feature>
<evidence type="ECO:0000256" key="9">
    <source>
        <dbReference type="ARBA" id="ARBA00023004"/>
    </source>
</evidence>
<dbReference type="OrthoDB" id="9804391at2"/>
<protein>
    <recommendedName>
        <fullName evidence="4 11">Succinate dehydrogenase iron-sulfur subunit</fullName>
        <ecNumber evidence="3 11">1.3.5.1</ecNumber>
    </recommendedName>
</protein>
<evidence type="ECO:0000256" key="1">
    <source>
        <dbReference type="ARBA" id="ARBA00004894"/>
    </source>
</evidence>
<evidence type="ECO:0000256" key="2">
    <source>
        <dbReference type="ARBA" id="ARBA00009433"/>
    </source>
</evidence>
<comment type="cofactor">
    <cofactor evidence="11">
        <name>[4Fe-4S] cluster</name>
        <dbReference type="ChEBI" id="CHEBI:49883"/>
    </cofactor>
    <text evidence="11">Binds 1 [4Fe-4S] cluster.</text>
</comment>
<keyword evidence="15" id="KW-1185">Reference proteome</keyword>
<dbReference type="KEGG" id="cnan:A2G96_22140"/>
<dbReference type="PROSITE" id="PS00197">
    <property type="entry name" value="2FE2S_FER_1"/>
    <property type="match status" value="1"/>
</dbReference>
<dbReference type="InterPro" id="IPR025192">
    <property type="entry name" value="Succ_DH/fum_Rdtase_N"/>
</dbReference>
<dbReference type="GO" id="GO:0051537">
    <property type="term" value="F:2 iron, 2 sulfur cluster binding"/>
    <property type="evidence" value="ECO:0007669"/>
    <property type="project" value="UniProtKB-KW"/>
</dbReference>
<dbReference type="GO" id="GO:0009055">
    <property type="term" value="F:electron transfer activity"/>
    <property type="evidence" value="ECO:0007669"/>
    <property type="project" value="InterPro"/>
</dbReference>
<evidence type="ECO:0000256" key="7">
    <source>
        <dbReference type="ARBA" id="ARBA00022723"/>
    </source>
</evidence>
<evidence type="ECO:0000256" key="4">
    <source>
        <dbReference type="ARBA" id="ARBA00022131"/>
    </source>
</evidence>
<organism evidence="14 15">
    <name type="scientific">Cupriavidus nantongensis</name>
    <dbReference type="NCBI Taxonomy" id="1796606"/>
    <lineage>
        <taxon>Bacteria</taxon>
        <taxon>Pseudomonadati</taxon>
        <taxon>Pseudomonadota</taxon>
        <taxon>Betaproteobacteria</taxon>
        <taxon>Burkholderiales</taxon>
        <taxon>Burkholderiaceae</taxon>
        <taxon>Cupriavidus</taxon>
    </lineage>
</organism>
<dbReference type="GO" id="GO:0008177">
    <property type="term" value="F:succinate dehydrogenase (quinone) activity"/>
    <property type="evidence" value="ECO:0007669"/>
    <property type="project" value="UniProtKB-EC"/>
</dbReference>
<proteinExistence type="inferred from homology"/>
<dbReference type="CDD" id="cd00207">
    <property type="entry name" value="fer2"/>
    <property type="match status" value="1"/>
</dbReference>
<name>A0A142JR35_9BURK</name>
<comment type="pathway">
    <text evidence="1">Carbohydrate metabolism; tricarboxylic acid cycle; fumarate from succinate (bacterial route): step 1/1.</text>
</comment>
<comment type="cofactor">
    <cofactor evidence="11">
        <name>[2Fe-2S] cluster</name>
        <dbReference type="ChEBI" id="CHEBI:190135"/>
    </cofactor>
    <text evidence="11">Binds 1 [2Fe-2S] cluster.</text>
</comment>
<dbReference type="InterPro" id="IPR001041">
    <property type="entry name" value="2Fe-2S_ferredoxin-type"/>
</dbReference>
<dbReference type="SUPFAM" id="SSF46548">
    <property type="entry name" value="alpha-helical ferredoxin"/>
    <property type="match status" value="1"/>
</dbReference>
<dbReference type="InterPro" id="IPR004489">
    <property type="entry name" value="Succ_DH/fum_Rdtase_Fe-S"/>
</dbReference>
<dbReference type="InterPro" id="IPR006058">
    <property type="entry name" value="2Fe2S_fd_BS"/>
</dbReference>
<dbReference type="Pfam" id="PF13085">
    <property type="entry name" value="Fer2_3"/>
    <property type="match status" value="1"/>
</dbReference>
<dbReference type="PROSITE" id="PS51085">
    <property type="entry name" value="2FE2S_FER_2"/>
    <property type="match status" value="1"/>
</dbReference>
<evidence type="ECO:0000256" key="11">
    <source>
        <dbReference type="RuleBase" id="RU361237"/>
    </source>
</evidence>
<keyword evidence="10 11" id="KW-0411">Iron-sulfur</keyword>
<keyword evidence="9 11" id="KW-0408">Iron</keyword>
<keyword evidence="6 11" id="KW-0001">2Fe-2S</keyword>
<evidence type="ECO:0000256" key="8">
    <source>
        <dbReference type="ARBA" id="ARBA00023002"/>
    </source>
</evidence>
<gene>
    <name evidence="14" type="ORF">A2G96_22140</name>
</gene>
<dbReference type="AlphaFoldDB" id="A0A142JR35"/>
<dbReference type="RefSeq" id="WP_062802382.1">
    <property type="nucleotide sequence ID" value="NZ_CP014845.1"/>
</dbReference>
<keyword evidence="11" id="KW-0003">3Fe-4S</keyword>
<dbReference type="GO" id="GO:0051539">
    <property type="term" value="F:4 iron, 4 sulfur cluster binding"/>
    <property type="evidence" value="ECO:0007669"/>
    <property type="project" value="UniProtKB-KW"/>
</dbReference>
<evidence type="ECO:0000313" key="15">
    <source>
        <dbReference type="Proteomes" id="UP000075238"/>
    </source>
</evidence>
<evidence type="ECO:0000313" key="14">
    <source>
        <dbReference type="EMBL" id="AMR80547.1"/>
    </source>
</evidence>
<dbReference type="Gene3D" id="3.10.20.30">
    <property type="match status" value="1"/>
</dbReference>
<dbReference type="GO" id="GO:0051538">
    <property type="term" value="F:3 iron, 4 sulfur cluster binding"/>
    <property type="evidence" value="ECO:0007669"/>
    <property type="project" value="UniProtKB-KW"/>
</dbReference>
<dbReference type="Gene3D" id="1.10.1060.10">
    <property type="entry name" value="Alpha-helical ferredoxin"/>
    <property type="match status" value="1"/>
</dbReference>
<dbReference type="EC" id="1.3.5.1" evidence="3 11"/>
<keyword evidence="5 11" id="KW-0004">4Fe-4S</keyword>
<evidence type="ECO:0000256" key="10">
    <source>
        <dbReference type="ARBA" id="ARBA00023014"/>
    </source>
</evidence>
<comment type="similarity">
    <text evidence="2 11">Belongs to the succinate dehydrogenase/fumarate reductase iron-sulfur protein family.</text>
</comment>
<evidence type="ECO:0000259" key="12">
    <source>
        <dbReference type="PROSITE" id="PS51085"/>
    </source>
</evidence>
<dbReference type="GO" id="GO:0006099">
    <property type="term" value="P:tricarboxylic acid cycle"/>
    <property type="evidence" value="ECO:0007669"/>
    <property type="project" value="InterPro"/>
</dbReference>
<dbReference type="PANTHER" id="PTHR11921">
    <property type="entry name" value="SUCCINATE DEHYDROGENASE IRON-SULFUR PROTEIN"/>
    <property type="match status" value="1"/>
</dbReference>
<reference evidence="14 15" key="1">
    <citation type="submission" date="2016-03" db="EMBL/GenBank/DDBJ databases">
        <title>Complete genome sequence of a novel chlorpyrifos degrading bacterium, Cupriavidus nantongensis sp. X1.</title>
        <authorList>
            <person name="Fang L."/>
        </authorList>
    </citation>
    <scope>NUCLEOTIDE SEQUENCE [LARGE SCALE GENOMIC DNA]</scope>
    <source>
        <strain evidence="14 15">X1</strain>
    </source>
</reference>
<dbReference type="InterPro" id="IPR012675">
    <property type="entry name" value="Beta-grasp_dom_sf"/>
</dbReference>
<feature type="domain" description="2Fe-2S ferredoxin-type" evidence="12">
    <location>
        <begin position="9"/>
        <end position="97"/>
    </location>
</feature>
<dbReference type="GO" id="GO:0046872">
    <property type="term" value="F:metal ion binding"/>
    <property type="evidence" value="ECO:0007669"/>
    <property type="project" value="UniProtKB-KW"/>
</dbReference>
<dbReference type="InterPro" id="IPR017896">
    <property type="entry name" value="4Fe4S_Fe-S-bd"/>
</dbReference>
<dbReference type="EMBL" id="CP014845">
    <property type="protein sequence ID" value="AMR80547.1"/>
    <property type="molecule type" value="Genomic_DNA"/>
</dbReference>
<dbReference type="GO" id="GO:0022904">
    <property type="term" value="P:respiratory electron transport chain"/>
    <property type="evidence" value="ECO:0007669"/>
    <property type="project" value="TreeGrafter"/>
</dbReference>
<keyword evidence="7 11" id="KW-0479">Metal-binding</keyword>
<evidence type="ECO:0000256" key="6">
    <source>
        <dbReference type="ARBA" id="ARBA00022714"/>
    </source>
</evidence>
<comment type="cofactor">
    <cofactor evidence="11">
        <name>[3Fe-4S] cluster</name>
        <dbReference type="ChEBI" id="CHEBI:21137"/>
    </cofactor>
    <text evidence="11">Binds 1 [3Fe-4S] cluster.</text>
</comment>
<dbReference type="InterPro" id="IPR036010">
    <property type="entry name" value="2Fe-2S_ferredoxin-like_sf"/>
</dbReference>
<dbReference type="NCBIfam" id="TIGR00384">
    <property type="entry name" value="dhsB"/>
    <property type="match status" value="1"/>
</dbReference>
<dbReference type="PROSITE" id="PS51379">
    <property type="entry name" value="4FE4S_FER_2"/>
    <property type="match status" value="1"/>
</dbReference>
<dbReference type="InterPro" id="IPR050573">
    <property type="entry name" value="SDH/FRD_Iron-Sulfur"/>
</dbReference>
<accession>A0A142JR35</accession>